<feature type="compositionally biased region" description="Polar residues" evidence="1">
    <location>
        <begin position="12"/>
        <end position="23"/>
    </location>
</feature>
<protein>
    <submittedName>
        <fullName evidence="2">Uncharacterized protein</fullName>
    </submittedName>
</protein>
<accession>A0A9P5YKE3</accession>
<feature type="region of interest" description="Disordered" evidence="1">
    <location>
        <begin position="1"/>
        <end position="39"/>
    </location>
</feature>
<proteinExistence type="predicted"/>
<keyword evidence="3" id="KW-1185">Reference proteome</keyword>
<evidence type="ECO:0000313" key="3">
    <source>
        <dbReference type="Proteomes" id="UP000807469"/>
    </source>
</evidence>
<dbReference type="Proteomes" id="UP000807469">
    <property type="component" value="Unassembled WGS sequence"/>
</dbReference>
<feature type="region of interest" description="Disordered" evidence="1">
    <location>
        <begin position="81"/>
        <end position="111"/>
    </location>
</feature>
<evidence type="ECO:0000313" key="2">
    <source>
        <dbReference type="EMBL" id="KAF9470219.1"/>
    </source>
</evidence>
<dbReference type="AlphaFoldDB" id="A0A9P5YKE3"/>
<feature type="compositionally biased region" description="Pro residues" evidence="1">
    <location>
        <begin position="86"/>
        <end position="95"/>
    </location>
</feature>
<name>A0A9P5YKE3_9AGAR</name>
<dbReference type="EMBL" id="MU156152">
    <property type="protein sequence ID" value="KAF9470219.1"/>
    <property type="molecule type" value="Genomic_DNA"/>
</dbReference>
<reference evidence="2" key="1">
    <citation type="submission" date="2020-11" db="EMBL/GenBank/DDBJ databases">
        <authorList>
            <consortium name="DOE Joint Genome Institute"/>
            <person name="Ahrendt S."/>
            <person name="Riley R."/>
            <person name="Andreopoulos W."/>
            <person name="Labutti K."/>
            <person name="Pangilinan J."/>
            <person name="Ruiz-Duenas F.J."/>
            <person name="Barrasa J.M."/>
            <person name="Sanchez-Garcia M."/>
            <person name="Camarero S."/>
            <person name="Miyauchi S."/>
            <person name="Serrano A."/>
            <person name="Linde D."/>
            <person name="Babiker R."/>
            <person name="Drula E."/>
            <person name="Ayuso-Fernandez I."/>
            <person name="Pacheco R."/>
            <person name="Padilla G."/>
            <person name="Ferreira P."/>
            <person name="Barriuso J."/>
            <person name="Kellner H."/>
            <person name="Castanera R."/>
            <person name="Alfaro M."/>
            <person name="Ramirez L."/>
            <person name="Pisabarro A.G."/>
            <person name="Kuo A."/>
            <person name="Tritt A."/>
            <person name="Lipzen A."/>
            <person name="He G."/>
            <person name="Yan M."/>
            <person name="Ng V."/>
            <person name="Cullen D."/>
            <person name="Martin F."/>
            <person name="Rosso M.-N."/>
            <person name="Henrissat B."/>
            <person name="Hibbett D."/>
            <person name="Martinez A.T."/>
            <person name="Grigoriev I.V."/>
        </authorList>
    </citation>
    <scope>NUCLEOTIDE SEQUENCE</scope>
    <source>
        <strain evidence="2">CIRM-BRFM 674</strain>
    </source>
</reference>
<evidence type="ECO:0000256" key="1">
    <source>
        <dbReference type="SAM" id="MobiDB-lite"/>
    </source>
</evidence>
<gene>
    <name evidence="2" type="ORF">BDN70DRAFT_939916</name>
</gene>
<feature type="compositionally biased region" description="Basic residues" evidence="1">
    <location>
        <begin position="24"/>
        <end position="37"/>
    </location>
</feature>
<sequence>MTISLDALHTPGLTSGRLTTPQTRRMKGMGSRTRKGRPREWEIPKLGGAAATCHFTPGPPGWTPSSLTASAATVVACHVTTAATSSPPPSPPAAPPNDSTTHLHYPSSLVC</sequence>
<comment type="caution">
    <text evidence="2">The sequence shown here is derived from an EMBL/GenBank/DDBJ whole genome shotgun (WGS) entry which is preliminary data.</text>
</comment>
<organism evidence="2 3">
    <name type="scientific">Pholiota conissans</name>
    <dbReference type="NCBI Taxonomy" id="109636"/>
    <lineage>
        <taxon>Eukaryota</taxon>
        <taxon>Fungi</taxon>
        <taxon>Dikarya</taxon>
        <taxon>Basidiomycota</taxon>
        <taxon>Agaricomycotina</taxon>
        <taxon>Agaricomycetes</taxon>
        <taxon>Agaricomycetidae</taxon>
        <taxon>Agaricales</taxon>
        <taxon>Agaricineae</taxon>
        <taxon>Strophariaceae</taxon>
        <taxon>Pholiota</taxon>
    </lineage>
</organism>